<comment type="caution">
    <text evidence="1">The sequence shown here is derived from an EMBL/GenBank/DDBJ whole genome shotgun (WGS) entry which is preliminary data.</text>
</comment>
<evidence type="ECO:0000313" key="2">
    <source>
        <dbReference type="Proteomes" id="UP000308713"/>
    </source>
</evidence>
<dbReference type="OrthoDB" id="1197538at2"/>
<gene>
    <name evidence="1" type="ORF">FGF67_00545</name>
</gene>
<dbReference type="Proteomes" id="UP000308713">
    <property type="component" value="Unassembled WGS sequence"/>
</dbReference>
<proteinExistence type="predicted"/>
<sequence>MTNLFIALSNNQVSNSSILAKEMKHDKNILITSRKLNFNEAIFSKVICVEQSFNNQSTGVIKSVRAIIAKIKSYKKIVDRISYLKNEKDITIYFSYIEDILTNYLLFSFNKNVKGVVVEDGTLNYYSHTINSISKLKIYSKWLLSKWYGIPFILYKGHSSGIEYDFVKEQYVRSPEISLFPEKSKQLKFSKRYLDLSQTILVVGQEAYINMYGKEMYLKRLKELIEIITESDSYSTSKKIYYKPHRHGGRVENSFISNLFGDKEVVFLDSDAPLEDLYFNQLKSKHIFGFDSSVFLNIYLETDEAVRNEINFNVLLVYNKKMKPIFNRFNFNIFE</sequence>
<dbReference type="EMBL" id="VDCS01000001">
    <property type="protein sequence ID" value="TNJ47048.1"/>
    <property type="molecule type" value="Genomic_DNA"/>
</dbReference>
<dbReference type="RefSeq" id="WP_139694510.1">
    <property type="nucleotide sequence ID" value="NZ_CP074074.1"/>
</dbReference>
<accession>A0A5C4SSE8</accession>
<dbReference type="Gene3D" id="3.40.50.11110">
    <property type="entry name" value="Sialyltransferase, C-terminal GT-B Rossman nucleotide-binding domain"/>
    <property type="match status" value="1"/>
</dbReference>
<protein>
    <submittedName>
        <fullName evidence="1">Uncharacterized protein</fullName>
    </submittedName>
</protein>
<evidence type="ECO:0000313" key="1">
    <source>
        <dbReference type="EMBL" id="TNJ47048.1"/>
    </source>
</evidence>
<keyword evidence="2" id="KW-1185">Reference proteome</keyword>
<dbReference type="AlphaFoldDB" id="A0A5C4SSE8"/>
<reference evidence="1 2" key="1">
    <citation type="submission" date="2019-05" db="EMBL/GenBank/DDBJ databases">
        <title>Tamlana fucoidanivorans sp. nov., isolated from the surface of algae collected from Fujian province in China.</title>
        <authorList>
            <person name="Li J."/>
        </authorList>
    </citation>
    <scope>NUCLEOTIDE SEQUENCE [LARGE SCALE GENOMIC DNA]</scope>
    <source>
        <strain evidence="1 2">CW2-9</strain>
    </source>
</reference>
<organism evidence="1 2">
    <name type="scientific">Allotamlana fucoidanivorans</name>
    <dbReference type="NCBI Taxonomy" id="2583814"/>
    <lineage>
        <taxon>Bacteria</taxon>
        <taxon>Pseudomonadati</taxon>
        <taxon>Bacteroidota</taxon>
        <taxon>Flavobacteriia</taxon>
        <taxon>Flavobacteriales</taxon>
        <taxon>Flavobacteriaceae</taxon>
        <taxon>Allotamlana</taxon>
    </lineage>
</organism>
<name>A0A5C4SSE8_9FLAO</name>